<feature type="region of interest" description="Disordered" evidence="1">
    <location>
        <begin position="256"/>
        <end position="307"/>
    </location>
</feature>
<accession>A0AAV5S5F0</accession>
<feature type="compositionally biased region" description="Basic and acidic residues" evidence="1">
    <location>
        <begin position="48"/>
        <end position="75"/>
    </location>
</feature>
<feature type="region of interest" description="Disordered" evidence="1">
    <location>
        <begin position="341"/>
        <end position="374"/>
    </location>
</feature>
<feature type="region of interest" description="Disordered" evidence="1">
    <location>
        <begin position="160"/>
        <end position="235"/>
    </location>
</feature>
<dbReference type="EMBL" id="BTGD01000025">
    <property type="protein sequence ID" value="GMM58701.1"/>
    <property type="molecule type" value="Genomic_DNA"/>
</dbReference>
<feature type="compositionally biased region" description="Low complexity" evidence="1">
    <location>
        <begin position="216"/>
        <end position="228"/>
    </location>
</feature>
<feature type="compositionally biased region" description="Basic residues" evidence="1">
    <location>
        <begin position="189"/>
        <end position="206"/>
    </location>
</feature>
<proteinExistence type="predicted"/>
<comment type="caution">
    <text evidence="2">The sequence shown here is derived from an EMBL/GenBank/DDBJ whole genome shotgun (WGS) entry which is preliminary data.</text>
</comment>
<dbReference type="Pfam" id="PF17242">
    <property type="entry name" value="DUF5315"/>
    <property type="match status" value="1"/>
</dbReference>
<feature type="compositionally biased region" description="Polar residues" evidence="1">
    <location>
        <begin position="341"/>
        <end position="356"/>
    </location>
</feature>
<protein>
    <submittedName>
        <fullName evidence="2">Uncharacterized protein</fullName>
    </submittedName>
</protein>
<evidence type="ECO:0000313" key="2">
    <source>
        <dbReference type="EMBL" id="GMM58701.1"/>
    </source>
</evidence>
<organism evidence="2 3">
    <name type="scientific">Maudiozyma humilis</name>
    <name type="common">Sour dough yeast</name>
    <name type="synonym">Kazachstania humilis</name>
    <dbReference type="NCBI Taxonomy" id="51915"/>
    <lineage>
        <taxon>Eukaryota</taxon>
        <taxon>Fungi</taxon>
        <taxon>Dikarya</taxon>
        <taxon>Ascomycota</taxon>
        <taxon>Saccharomycotina</taxon>
        <taxon>Saccharomycetes</taxon>
        <taxon>Saccharomycetales</taxon>
        <taxon>Saccharomycetaceae</taxon>
        <taxon>Maudiozyma</taxon>
    </lineage>
</organism>
<sequence length="374" mass="40865">MSALSRFPTESIESSSNLASASNLDSSNFTMSEGVSMPTPSRSNLGRRSPESRGIRSPDIKGRLSPDTKGKRSPDAKSAPSAVSSSADHNKLHSSGSQRSHSKDRFDKDGVWSAIDTLDDVRKMALENKNKDVFPPGFEANLDISRDTNAKLLHIIKDRADRIAQDIRTSRDPRGPTPDGSKTNLEGQRRRKGKKSLGKSLSRKNIARMVDKLESRTNSNNTNASSNSEGDLRQNSNSYLSVNLGQYSAYNSSMDDVRYNSSESDSSEENENDSDNESSFSDASSAIDPSVTASQRRLPHSGNPTNPVYISDYTDYQANITEIAATEVDYVTALIATIRTSSAEDNTNIQKETQMPDSDKFYDLDENGNAAAQP</sequence>
<feature type="compositionally biased region" description="Acidic residues" evidence="1">
    <location>
        <begin position="265"/>
        <end position="276"/>
    </location>
</feature>
<keyword evidence="3" id="KW-1185">Reference proteome</keyword>
<feature type="compositionally biased region" description="Basic and acidic residues" evidence="1">
    <location>
        <begin position="101"/>
        <end position="110"/>
    </location>
</feature>
<gene>
    <name evidence="2" type="ORF">DAKH74_053180</name>
</gene>
<feature type="compositionally biased region" description="Polar residues" evidence="1">
    <location>
        <begin position="29"/>
        <end position="46"/>
    </location>
</feature>
<feature type="compositionally biased region" description="Basic and acidic residues" evidence="1">
    <location>
        <begin position="160"/>
        <end position="174"/>
    </location>
</feature>
<name>A0AAV5S5F0_MAUHU</name>
<dbReference type="AlphaFoldDB" id="A0AAV5S5F0"/>
<feature type="region of interest" description="Disordered" evidence="1">
    <location>
        <begin position="1"/>
        <end position="111"/>
    </location>
</feature>
<dbReference type="Proteomes" id="UP001377567">
    <property type="component" value="Unassembled WGS sequence"/>
</dbReference>
<feature type="compositionally biased region" description="Low complexity" evidence="1">
    <location>
        <begin position="76"/>
        <end position="87"/>
    </location>
</feature>
<evidence type="ECO:0000313" key="3">
    <source>
        <dbReference type="Proteomes" id="UP001377567"/>
    </source>
</evidence>
<evidence type="ECO:0000256" key="1">
    <source>
        <dbReference type="SAM" id="MobiDB-lite"/>
    </source>
</evidence>
<reference evidence="2 3" key="1">
    <citation type="journal article" date="2023" name="Elife">
        <title>Identification of key yeast species and microbe-microbe interactions impacting larval growth of Drosophila in the wild.</title>
        <authorList>
            <person name="Mure A."/>
            <person name="Sugiura Y."/>
            <person name="Maeda R."/>
            <person name="Honda K."/>
            <person name="Sakurai N."/>
            <person name="Takahashi Y."/>
            <person name="Watada M."/>
            <person name="Katoh T."/>
            <person name="Gotoh A."/>
            <person name="Gotoh Y."/>
            <person name="Taniguchi I."/>
            <person name="Nakamura K."/>
            <person name="Hayashi T."/>
            <person name="Katayama T."/>
            <person name="Uemura T."/>
            <person name="Hattori Y."/>
        </authorList>
    </citation>
    <scope>NUCLEOTIDE SEQUENCE [LARGE SCALE GENOMIC DNA]</scope>
    <source>
        <strain evidence="2 3">KH-74</strain>
    </source>
</reference>
<feature type="compositionally biased region" description="Low complexity" evidence="1">
    <location>
        <begin position="14"/>
        <end position="28"/>
    </location>
</feature>